<dbReference type="Pfam" id="PF00581">
    <property type="entry name" value="Rhodanese"/>
    <property type="match status" value="2"/>
</dbReference>
<dbReference type="PROSITE" id="PS00380">
    <property type="entry name" value="RHODANESE_1"/>
    <property type="match status" value="1"/>
</dbReference>
<dbReference type="SUPFAM" id="SSF52821">
    <property type="entry name" value="Rhodanese/Cell cycle control phosphatase"/>
    <property type="match status" value="2"/>
</dbReference>
<evidence type="ECO:0000256" key="1">
    <source>
        <dbReference type="ARBA" id="ARBA00022737"/>
    </source>
</evidence>
<feature type="domain" description="Rhodanese" evidence="3">
    <location>
        <begin position="9"/>
        <end position="118"/>
    </location>
</feature>
<comment type="caution">
    <text evidence="4">The sequence shown here is derived from an EMBL/GenBank/DDBJ whole genome shotgun (WGS) entry which is preliminary data.</text>
</comment>
<evidence type="ECO:0000313" key="5">
    <source>
        <dbReference type="Proteomes" id="UP000029692"/>
    </source>
</evidence>
<dbReference type="AlphaFoldDB" id="A0A098QTU7"/>
<reference evidence="4 5" key="1">
    <citation type="submission" date="2014-05" db="EMBL/GenBank/DDBJ databases">
        <title>De novo Genome Sequence of Spirocheata sp.</title>
        <authorList>
            <person name="Shivani Y."/>
            <person name="Subhash Y."/>
            <person name="Tushar L."/>
            <person name="Sasikala C."/>
            <person name="Ramana C.V."/>
        </authorList>
    </citation>
    <scope>NUCLEOTIDE SEQUENCE [LARGE SCALE GENOMIC DNA]</scope>
    <source>
        <strain evidence="4 5">JC230</strain>
    </source>
</reference>
<evidence type="ECO:0000313" key="4">
    <source>
        <dbReference type="EMBL" id="KGE71001.1"/>
    </source>
</evidence>
<dbReference type="InterPro" id="IPR001307">
    <property type="entry name" value="Thiosulphate_STrfase_CS"/>
</dbReference>
<dbReference type="eggNOG" id="COG2897">
    <property type="taxonomic scope" value="Bacteria"/>
</dbReference>
<evidence type="ECO:0000259" key="3">
    <source>
        <dbReference type="PROSITE" id="PS50206"/>
    </source>
</evidence>
<sequence length="260" mass="28000">MDPQWLAENQDSVTIIDASGNLDDFLEGHIPGAALLPRESVWDTVSGVSGMLPDPEIAALDIADAGVFQDRPVVVYDGGNGLWASRVFWALEYLGHSRVHILDGGLAAWTAAGLELSAEAEVPARGDFTANPQPELIADADYILANLDNQSVTVLDTRSAGEYTGEDVRAARGGHIPGSVNIEWTQNVGQGRSFKPAGELAQLYDQVVDQSDEAVALCQTGVRGAHSYVALRLLGYQKVRVYDGSWAEWGNREDLPVEQL</sequence>
<gene>
    <name evidence="4" type="ORF">DC28_13845</name>
</gene>
<protein>
    <recommendedName>
        <fullName evidence="2">Sulfurtransferase</fullName>
    </recommendedName>
</protein>
<keyword evidence="2" id="KW-0808">Transferase</keyword>
<dbReference type="InterPro" id="IPR051126">
    <property type="entry name" value="Thiosulfate_sulfurtransferase"/>
</dbReference>
<dbReference type="STRING" id="1480694.DC28_13845"/>
<dbReference type="EMBL" id="JNUP01000071">
    <property type="protein sequence ID" value="KGE71001.1"/>
    <property type="molecule type" value="Genomic_DNA"/>
</dbReference>
<proteinExistence type="predicted"/>
<dbReference type="CDD" id="cd01449">
    <property type="entry name" value="TST_Repeat_2"/>
    <property type="match status" value="1"/>
</dbReference>
<dbReference type="SMART" id="SM00450">
    <property type="entry name" value="RHOD"/>
    <property type="match status" value="2"/>
</dbReference>
<dbReference type="PANTHER" id="PTHR43855:SF1">
    <property type="entry name" value="THIOSULFATE SULFURTRANSFERASE"/>
    <property type="match status" value="1"/>
</dbReference>
<dbReference type="Gene3D" id="3.40.250.10">
    <property type="entry name" value="Rhodanese-like domain"/>
    <property type="match status" value="2"/>
</dbReference>
<dbReference type="InterPro" id="IPR036873">
    <property type="entry name" value="Rhodanese-like_dom_sf"/>
</dbReference>
<keyword evidence="5" id="KW-1185">Reference proteome</keyword>
<dbReference type="GO" id="GO:0004792">
    <property type="term" value="F:thiosulfate-cyanide sulfurtransferase activity"/>
    <property type="evidence" value="ECO:0007669"/>
    <property type="project" value="InterPro"/>
</dbReference>
<dbReference type="InterPro" id="IPR001763">
    <property type="entry name" value="Rhodanese-like_dom"/>
</dbReference>
<dbReference type="CDD" id="cd01448">
    <property type="entry name" value="TST_Repeat_1"/>
    <property type="match status" value="1"/>
</dbReference>
<evidence type="ECO:0000256" key="2">
    <source>
        <dbReference type="RuleBase" id="RU000507"/>
    </source>
</evidence>
<keyword evidence="1" id="KW-0677">Repeat</keyword>
<accession>A0A098QTU7</accession>
<name>A0A098QTU7_9SPIO</name>
<dbReference type="PROSITE" id="PS00683">
    <property type="entry name" value="RHODANESE_2"/>
    <property type="match status" value="1"/>
</dbReference>
<dbReference type="Proteomes" id="UP000029692">
    <property type="component" value="Unassembled WGS sequence"/>
</dbReference>
<dbReference type="PANTHER" id="PTHR43855">
    <property type="entry name" value="THIOSULFATE SULFURTRANSFERASE"/>
    <property type="match status" value="1"/>
</dbReference>
<organism evidence="4 5">
    <name type="scientific">Spirochaeta lutea</name>
    <dbReference type="NCBI Taxonomy" id="1480694"/>
    <lineage>
        <taxon>Bacteria</taxon>
        <taxon>Pseudomonadati</taxon>
        <taxon>Spirochaetota</taxon>
        <taxon>Spirochaetia</taxon>
        <taxon>Spirochaetales</taxon>
        <taxon>Spirochaetaceae</taxon>
        <taxon>Spirochaeta</taxon>
    </lineage>
</organism>
<feature type="domain" description="Rhodanese" evidence="3">
    <location>
        <begin position="148"/>
        <end position="258"/>
    </location>
</feature>
<dbReference type="PROSITE" id="PS50206">
    <property type="entry name" value="RHODANESE_3"/>
    <property type="match status" value="2"/>
</dbReference>